<organism evidence="1 2">
    <name type="scientific">Rhododendron griersonianum</name>
    <dbReference type="NCBI Taxonomy" id="479676"/>
    <lineage>
        <taxon>Eukaryota</taxon>
        <taxon>Viridiplantae</taxon>
        <taxon>Streptophyta</taxon>
        <taxon>Embryophyta</taxon>
        <taxon>Tracheophyta</taxon>
        <taxon>Spermatophyta</taxon>
        <taxon>Magnoliopsida</taxon>
        <taxon>eudicotyledons</taxon>
        <taxon>Gunneridae</taxon>
        <taxon>Pentapetalae</taxon>
        <taxon>asterids</taxon>
        <taxon>Ericales</taxon>
        <taxon>Ericaceae</taxon>
        <taxon>Ericoideae</taxon>
        <taxon>Rhodoreae</taxon>
        <taxon>Rhododendron</taxon>
    </lineage>
</organism>
<dbReference type="Proteomes" id="UP000823749">
    <property type="component" value="Chromosome 12"/>
</dbReference>
<evidence type="ECO:0000313" key="2">
    <source>
        <dbReference type="Proteomes" id="UP000823749"/>
    </source>
</evidence>
<protein>
    <submittedName>
        <fullName evidence="1">Uncharacterized protein</fullName>
    </submittedName>
</protein>
<reference evidence="1" key="1">
    <citation type="submission" date="2020-08" db="EMBL/GenBank/DDBJ databases">
        <title>Plant Genome Project.</title>
        <authorList>
            <person name="Zhang R.-G."/>
        </authorList>
    </citation>
    <scope>NUCLEOTIDE SEQUENCE</scope>
    <source>
        <strain evidence="1">WSP0</strain>
        <tissue evidence="1">Leaf</tissue>
    </source>
</reference>
<gene>
    <name evidence="1" type="ORF">RHGRI_035093</name>
</gene>
<name>A0AAV6I978_9ERIC</name>
<proteinExistence type="predicted"/>
<keyword evidence="2" id="KW-1185">Reference proteome</keyword>
<comment type="caution">
    <text evidence="1">The sequence shown here is derived from an EMBL/GenBank/DDBJ whole genome shotgun (WGS) entry which is preliminary data.</text>
</comment>
<evidence type="ECO:0000313" key="1">
    <source>
        <dbReference type="EMBL" id="KAG5523155.1"/>
    </source>
</evidence>
<sequence>MPHGRVAPTMIVILCNYGRAQQRLLWLQEVAPPHAILPPPEGQYYGMQHGHAGPMIDPHSMQHRVPNLHRELFGTEATMERGYPTLDHIGLPALNDPYYFQQNQRMYVTEDTSQIVHDQYSRYRAVEEIVCQQLPSKREGEYDLYQNNVVGCYRYPTAALPQVPPPMHPNAPVCGRPEWPATRFPVSSCAKKVLNMSMRINELHSSGKFLLHVREQ</sequence>
<accession>A0AAV6I978</accession>
<dbReference type="EMBL" id="JACTNZ010000012">
    <property type="protein sequence ID" value="KAG5523155.1"/>
    <property type="molecule type" value="Genomic_DNA"/>
</dbReference>
<dbReference type="AlphaFoldDB" id="A0AAV6I978"/>